<reference evidence="4 5" key="1">
    <citation type="submission" date="2015-10" db="EMBL/GenBank/DDBJ databases">
        <title>Genome analyses suggest a sexual origin of heterokaryosis in a supposedly ancient asexual fungus.</title>
        <authorList>
            <person name="Ropars J."/>
            <person name="Sedzielewska K."/>
            <person name="Noel J."/>
            <person name="Charron P."/>
            <person name="Farinelli L."/>
            <person name="Marton T."/>
            <person name="Kruger M."/>
            <person name="Pelin A."/>
            <person name="Brachmann A."/>
            <person name="Corradi N."/>
        </authorList>
    </citation>
    <scope>NUCLEOTIDE SEQUENCE [LARGE SCALE GENOMIC DNA]</scope>
    <source>
        <strain evidence="4 5">A4</strain>
    </source>
</reference>
<name>A0A2I1HVB1_9GLOM</name>
<sequence length="110" mass="12832">MSLRPFYNTLILLLLSFLIYSYFTKIILFLVINRVFTLDVLPLIKKKWQENALMALVLQLMGNELGKYTGRNSFINNNCPINGQNLFDKYDKKNMARKSFNNDSCKINGK</sequence>
<comment type="caution">
    <text evidence="4">The sequence shown here is derived from an EMBL/GenBank/DDBJ whole genome shotgun (WGS) entry which is preliminary data.</text>
</comment>
<keyword evidence="1" id="KW-0812">Transmembrane</keyword>
<feature type="transmembrane region" description="Helical" evidence="1">
    <location>
        <begin position="6"/>
        <end position="32"/>
    </location>
</feature>
<gene>
    <name evidence="2" type="ORF">RhiirA4_468565</name>
    <name evidence="3" type="ORF">RhiirA4_488992</name>
    <name evidence="4" type="ORF">RhiirA4_489922</name>
</gene>
<evidence type="ECO:0000313" key="5">
    <source>
        <dbReference type="Proteomes" id="UP000234323"/>
    </source>
</evidence>
<dbReference type="EMBL" id="LLXI01007195">
    <property type="protein sequence ID" value="PKY62475.1"/>
    <property type="molecule type" value="Genomic_DNA"/>
</dbReference>
<organism evidence="4 5">
    <name type="scientific">Rhizophagus irregularis</name>
    <dbReference type="NCBI Taxonomy" id="588596"/>
    <lineage>
        <taxon>Eukaryota</taxon>
        <taxon>Fungi</taxon>
        <taxon>Fungi incertae sedis</taxon>
        <taxon>Mucoromycota</taxon>
        <taxon>Glomeromycotina</taxon>
        <taxon>Glomeromycetes</taxon>
        <taxon>Glomerales</taxon>
        <taxon>Glomeraceae</taxon>
        <taxon>Rhizophagus</taxon>
    </lineage>
</organism>
<evidence type="ECO:0000313" key="2">
    <source>
        <dbReference type="EMBL" id="PKY51491.1"/>
    </source>
</evidence>
<protein>
    <submittedName>
        <fullName evidence="4">Uncharacterized protein</fullName>
    </submittedName>
</protein>
<keyword evidence="1" id="KW-0472">Membrane</keyword>
<keyword evidence="1" id="KW-1133">Transmembrane helix</keyword>
<evidence type="ECO:0000313" key="4">
    <source>
        <dbReference type="EMBL" id="PKY62793.1"/>
    </source>
</evidence>
<evidence type="ECO:0000313" key="3">
    <source>
        <dbReference type="EMBL" id="PKY62475.1"/>
    </source>
</evidence>
<keyword evidence="5" id="KW-1185">Reference proteome</keyword>
<proteinExistence type="predicted"/>
<evidence type="ECO:0000256" key="1">
    <source>
        <dbReference type="SAM" id="Phobius"/>
    </source>
</evidence>
<accession>A0A2I1HVB1</accession>
<dbReference type="EMBL" id="LLXI01001034">
    <property type="protein sequence ID" value="PKY51491.1"/>
    <property type="molecule type" value="Genomic_DNA"/>
</dbReference>
<dbReference type="EMBL" id="LLXI01008006">
    <property type="protein sequence ID" value="PKY62793.1"/>
    <property type="molecule type" value="Genomic_DNA"/>
</dbReference>
<dbReference type="AlphaFoldDB" id="A0A2I1HVB1"/>
<dbReference type="Proteomes" id="UP000234323">
    <property type="component" value="Unassembled WGS sequence"/>
</dbReference>